<name>A0ABW5RAP4_9BACL</name>
<feature type="transmembrane region" description="Helical" evidence="1">
    <location>
        <begin position="111"/>
        <end position="128"/>
    </location>
</feature>
<evidence type="ECO:0000313" key="4">
    <source>
        <dbReference type="EMBL" id="MFD2671670.1"/>
    </source>
</evidence>
<dbReference type="PANTHER" id="PTHR30590">
    <property type="entry name" value="INNER MEMBRANE PROTEIN"/>
    <property type="match status" value="1"/>
</dbReference>
<feature type="transmembrane region" description="Helical" evidence="1">
    <location>
        <begin position="322"/>
        <end position="342"/>
    </location>
</feature>
<feature type="transmembrane region" description="Helical" evidence="1">
    <location>
        <begin position="12"/>
        <end position="29"/>
    </location>
</feature>
<feature type="transmembrane region" description="Helical" evidence="1">
    <location>
        <begin position="256"/>
        <end position="274"/>
    </location>
</feature>
<accession>A0ABW5RAP4</accession>
<feature type="transmembrane region" description="Helical" evidence="1">
    <location>
        <begin position="181"/>
        <end position="200"/>
    </location>
</feature>
<feature type="transmembrane region" description="Helical" evidence="1">
    <location>
        <begin position="295"/>
        <end position="316"/>
    </location>
</feature>
<protein>
    <submittedName>
        <fullName evidence="4">DUF418 domain-containing protein</fullName>
    </submittedName>
</protein>
<dbReference type="Proteomes" id="UP001597497">
    <property type="component" value="Unassembled WGS sequence"/>
</dbReference>
<dbReference type="RefSeq" id="WP_379929145.1">
    <property type="nucleotide sequence ID" value="NZ_JBHUMM010000014.1"/>
</dbReference>
<dbReference type="InterPro" id="IPR052529">
    <property type="entry name" value="Bact_Transport_Assoc"/>
</dbReference>
<feature type="transmembrane region" description="Helical" evidence="1">
    <location>
        <begin position="88"/>
        <end position="105"/>
    </location>
</feature>
<comment type="caution">
    <text evidence="4">The sequence shown here is derived from an EMBL/GenBank/DDBJ whole genome shotgun (WGS) entry which is preliminary data.</text>
</comment>
<evidence type="ECO:0000259" key="3">
    <source>
        <dbReference type="Pfam" id="PF07786"/>
    </source>
</evidence>
<reference evidence="5" key="1">
    <citation type="journal article" date="2019" name="Int. J. Syst. Evol. Microbiol.">
        <title>The Global Catalogue of Microorganisms (GCM) 10K type strain sequencing project: providing services to taxonomists for standard genome sequencing and annotation.</title>
        <authorList>
            <consortium name="The Broad Institute Genomics Platform"/>
            <consortium name="The Broad Institute Genome Sequencing Center for Infectious Disease"/>
            <person name="Wu L."/>
            <person name="Ma J."/>
        </authorList>
    </citation>
    <scope>NUCLEOTIDE SEQUENCE [LARGE SCALE GENOMIC DNA]</scope>
    <source>
        <strain evidence="5">KCTC 33676</strain>
    </source>
</reference>
<organism evidence="4 5">
    <name type="scientific">Marinicrinis sediminis</name>
    <dbReference type="NCBI Taxonomy" id="1652465"/>
    <lineage>
        <taxon>Bacteria</taxon>
        <taxon>Bacillati</taxon>
        <taxon>Bacillota</taxon>
        <taxon>Bacilli</taxon>
        <taxon>Bacillales</taxon>
        <taxon>Paenibacillaceae</taxon>
    </lineage>
</organism>
<dbReference type="Pfam" id="PF04235">
    <property type="entry name" value="DUF418"/>
    <property type="match status" value="1"/>
</dbReference>
<keyword evidence="1" id="KW-0472">Membrane</keyword>
<keyword evidence="1" id="KW-1133">Transmembrane helix</keyword>
<feature type="transmembrane region" description="Helical" evidence="1">
    <location>
        <begin position="133"/>
        <end position="155"/>
    </location>
</feature>
<keyword evidence="5" id="KW-1185">Reference proteome</keyword>
<dbReference type="EMBL" id="JBHUMM010000014">
    <property type="protein sequence ID" value="MFD2671670.1"/>
    <property type="molecule type" value="Genomic_DNA"/>
</dbReference>
<feature type="domain" description="DUF418" evidence="2">
    <location>
        <begin position="214"/>
        <end position="358"/>
    </location>
</feature>
<gene>
    <name evidence="4" type="ORF">ACFSUC_08635</name>
</gene>
<dbReference type="Pfam" id="PF07786">
    <property type="entry name" value="HGSNAT_cat"/>
    <property type="match status" value="1"/>
</dbReference>
<evidence type="ECO:0000313" key="5">
    <source>
        <dbReference type="Proteomes" id="UP001597497"/>
    </source>
</evidence>
<dbReference type="InterPro" id="IPR012429">
    <property type="entry name" value="HGSNAT_cat"/>
</dbReference>
<dbReference type="PANTHER" id="PTHR30590:SF3">
    <property type="entry name" value="HYPOTHETICAL MEMBRANE SPANNING PROTEIN"/>
    <property type="match status" value="1"/>
</dbReference>
<keyword evidence="1" id="KW-0812">Transmembrane</keyword>
<evidence type="ECO:0000256" key="1">
    <source>
        <dbReference type="SAM" id="Phobius"/>
    </source>
</evidence>
<feature type="transmembrane region" description="Helical" evidence="1">
    <location>
        <begin position="41"/>
        <end position="67"/>
    </location>
</feature>
<proteinExistence type="predicted"/>
<evidence type="ECO:0000259" key="2">
    <source>
        <dbReference type="Pfam" id="PF04235"/>
    </source>
</evidence>
<feature type="transmembrane region" description="Helical" evidence="1">
    <location>
        <begin position="212"/>
        <end position="231"/>
    </location>
</feature>
<feature type="domain" description="Heparan-alpha-glucosaminide N-acetyltransferase catalytic" evidence="3">
    <location>
        <begin position="7"/>
        <end position="211"/>
    </location>
</feature>
<dbReference type="InterPro" id="IPR007349">
    <property type="entry name" value="DUF418"/>
</dbReference>
<sequence length="360" mass="40748">MGSTSNRIVGFDIARALAIFGMVIVNYKISMGAEGNGAEWLIFLTGLFEGRAAAVFVILAGIGISLSTRKVRQSPIDASQIRSVQISIWKRSLFLLLLGLSLFLLGWDADILHYYACYMIIASLFIAASSRTLLWTAAGIILLAEIMQLSLNYAYGWHPSFAYYEIFWTPEGFIRNLFFNGYHPIFPWVSFMLFGMWLGRLNMRDMQLRKKLAVLALILTVGVEVFSYMMIQLTQASLEREIAQYLFWTKPMPPNLFYMIASSGTAVLVIVGCVEMAERFHQHAVTRLLMVTGQLALTLYVAHFMLLIVFDIFGLLENNSLSFATAVSFLFFLSAMLFATLWRKAFTRGPIEWLMRKVSS</sequence>